<dbReference type="Gene3D" id="1.20.120.160">
    <property type="entry name" value="HPT domain"/>
    <property type="match status" value="1"/>
</dbReference>
<dbReference type="CDD" id="cd17546">
    <property type="entry name" value="REC_hyHK_CKI1_RcsC-like"/>
    <property type="match status" value="1"/>
</dbReference>
<keyword evidence="12" id="KW-0902">Two-component regulatory system</keyword>
<dbReference type="Pfam" id="PF00672">
    <property type="entry name" value="HAMP"/>
    <property type="match status" value="1"/>
</dbReference>
<evidence type="ECO:0000256" key="16">
    <source>
        <dbReference type="PROSITE-ProRule" id="PRU00110"/>
    </source>
</evidence>
<dbReference type="SMART" id="SM00086">
    <property type="entry name" value="PAC"/>
    <property type="match status" value="2"/>
</dbReference>
<dbReference type="PANTHER" id="PTHR45339:SF1">
    <property type="entry name" value="HYBRID SIGNAL TRANSDUCTION HISTIDINE KINASE J"/>
    <property type="match status" value="1"/>
</dbReference>
<dbReference type="Pfam" id="PF08447">
    <property type="entry name" value="PAS_3"/>
    <property type="match status" value="1"/>
</dbReference>
<feature type="modified residue" description="Phosphohistidine" evidence="16">
    <location>
        <position position="1147"/>
    </location>
</feature>
<comment type="subcellular location">
    <subcellularLocation>
        <location evidence="2">Cell membrane</location>
        <topology evidence="2">Multi-pass membrane protein</topology>
    </subcellularLocation>
</comment>
<dbReference type="EC" id="2.7.13.3" evidence="3"/>
<evidence type="ECO:0000256" key="4">
    <source>
        <dbReference type="ARBA" id="ARBA00022475"/>
    </source>
</evidence>
<dbReference type="Gene3D" id="6.10.340.10">
    <property type="match status" value="1"/>
</dbReference>
<comment type="catalytic activity">
    <reaction evidence="1">
        <text>ATP + protein L-histidine = ADP + protein N-phospho-L-histidine.</text>
        <dbReference type="EC" id="2.7.13.3"/>
    </reaction>
</comment>
<dbReference type="SUPFAM" id="SSF47226">
    <property type="entry name" value="Histidine-containing phosphotransfer domain, HPT domain"/>
    <property type="match status" value="1"/>
</dbReference>
<dbReference type="Proteomes" id="UP000077857">
    <property type="component" value="Unassembled WGS sequence"/>
</dbReference>
<dbReference type="Gene3D" id="1.10.287.130">
    <property type="match status" value="1"/>
</dbReference>
<evidence type="ECO:0000256" key="7">
    <source>
        <dbReference type="ARBA" id="ARBA00022692"/>
    </source>
</evidence>
<feature type="domain" description="PAC" evidence="23">
    <location>
        <begin position="494"/>
        <end position="546"/>
    </location>
</feature>
<evidence type="ECO:0000259" key="23">
    <source>
        <dbReference type="PROSITE" id="PS50113"/>
    </source>
</evidence>
<dbReference type="FunFam" id="3.30.565.10:FF:000078">
    <property type="entry name" value="Two-component sensor histidine kinase"/>
    <property type="match status" value="1"/>
</dbReference>
<evidence type="ECO:0000259" key="25">
    <source>
        <dbReference type="PROSITE" id="PS50894"/>
    </source>
</evidence>
<feature type="transmembrane region" description="Helical" evidence="19">
    <location>
        <begin position="73"/>
        <end position="93"/>
    </location>
</feature>
<dbReference type="GO" id="GO:0006355">
    <property type="term" value="P:regulation of DNA-templated transcription"/>
    <property type="evidence" value="ECO:0007669"/>
    <property type="project" value="InterPro"/>
</dbReference>
<dbReference type="SMART" id="SM00448">
    <property type="entry name" value="REC"/>
    <property type="match status" value="1"/>
</dbReference>
<feature type="domain" description="Response regulatory" evidence="21">
    <location>
        <begin position="949"/>
        <end position="1067"/>
    </location>
</feature>
<feature type="modified residue" description="4-aspartylphosphate" evidence="17">
    <location>
        <position position="998"/>
    </location>
</feature>
<dbReference type="SUPFAM" id="SSF55874">
    <property type="entry name" value="ATPase domain of HSP90 chaperone/DNA topoisomerase II/histidine kinase"/>
    <property type="match status" value="1"/>
</dbReference>
<evidence type="ECO:0000256" key="17">
    <source>
        <dbReference type="PROSITE-ProRule" id="PRU00169"/>
    </source>
</evidence>
<evidence type="ECO:0000256" key="19">
    <source>
        <dbReference type="SAM" id="Phobius"/>
    </source>
</evidence>
<feature type="domain" description="HPt" evidence="25">
    <location>
        <begin position="1108"/>
        <end position="1201"/>
    </location>
</feature>
<dbReference type="InterPro" id="IPR035965">
    <property type="entry name" value="PAS-like_dom_sf"/>
</dbReference>
<keyword evidence="5 17" id="KW-0597">Phosphoprotein</keyword>
<gene>
    <name evidence="26" type="ORF">A1507_12255</name>
</gene>
<protein>
    <recommendedName>
        <fullName evidence="15">Sensor protein FixL</fullName>
        <ecNumber evidence="3">2.7.13.3</ecNumber>
    </recommendedName>
</protein>
<keyword evidence="6" id="KW-0808">Transferase</keyword>
<proteinExistence type="predicted"/>
<keyword evidence="13 19" id="KW-0472">Membrane</keyword>
<dbReference type="InterPro" id="IPR003594">
    <property type="entry name" value="HATPase_dom"/>
</dbReference>
<evidence type="ECO:0000259" key="22">
    <source>
        <dbReference type="PROSITE" id="PS50112"/>
    </source>
</evidence>
<dbReference type="FunFam" id="3.30.450.20:FF:000060">
    <property type="entry name" value="Sensor protein FixL"/>
    <property type="match status" value="1"/>
</dbReference>
<dbReference type="InterPro" id="IPR011006">
    <property type="entry name" value="CheY-like_superfamily"/>
</dbReference>
<comment type="function">
    <text evidence="14">Putative oxygen sensor; modulates the activity of FixJ, a transcriptional activator of nitrogen fixation fixK gene. FixL probably acts as a kinase that phosphorylates FixJ.</text>
</comment>
<evidence type="ECO:0000256" key="18">
    <source>
        <dbReference type="SAM" id="Coils"/>
    </source>
</evidence>
<dbReference type="Pfam" id="PF00072">
    <property type="entry name" value="Response_reg"/>
    <property type="match status" value="1"/>
</dbReference>
<dbReference type="InterPro" id="IPR003660">
    <property type="entry name" value="HAMP_dom"/>
</dbReference>
<dbReference type="CDD" id="cd00082">
    <property type="entry name" value="HisKA"/>
    <property type="match status" value="1"/>
</dbReference>
<evidence type="ECO:0000256" key="9">
    <source>
        <dbReference type="ARBA" id="ARBA00022777"/>
    </source>
</evidence>
<evidence type="ECO:0000256" key="5">
    <source>
        <dbReference type="ARBA" id="ARBA00022553"/>
    </source>
</evidence>
<evidence type="ECO:0000256" key="12">
    <source>
        <dbReference type="ARBA" id="ARBA00023012"/>
    </source>
</evidence>
<feature type="domain" description="PAS" evidence="22">
    <location>
        <begin position="558"/>
        <end position="628"/>
    </location>
</feature>
<dbReference type="SUPFAM" id="SSF55785">
    <property type="entry name" value="PYP-like sensor domain (PAS domain)"/>
    <property type="match status" value="2"/>
</dbReference>
<dbReference type="SUPFAM" id="SSF158472">
    <property type="entry name" value="HAMP domain-like"/>
    <property type="match status" value="1"/>
</dbReference>
<feature type="domain" description="Histidine kinase" evidence="20">
    <location>
        <begin position="704"/>
        <end position="923"/>
    </location>
</feature>
<evidence type="ECO:0000256" key="6">
    <source>
        <dbReference type="ARBA" id="ARBA00022679"/>
    </source>
</evidence>
<dbReference type="SUPFAM" id="SSF47384">
    <property type="entry name" value="Homodimeric domain of signal transducing histidine kinase"/>
    <property type="match status" value="1"/>
</dbReference>
<feature type="coiled-coil region" evidence="18">
    <location>
        <begin position="677"/>
        <end position="704"/>
    </location>
</feature>
<keyword evidence="10" id="KW-0067">ATP-binding</keyword>
<dbReference type="PROSITE" id="PS50110">
    <property type="entry name" value="RESPONSE_REGULATORY"/>
    <property type="match status" value="1"/>
</dbReference>
<dbReference type="PROSITE" id="PS50109">
    <property type="entry name" value="HIS_KIN"/>
    <property type="match status" value="1"/>
</dbReference>
<organism evidence="26 27">
    <name type="scientific">Methylomonas koyamae</name>
    <dbReference type="NCBI Taxonomy" id="702114"/>
    <lineage>
        <taxon>Bacteria</taxon>
        <taxon>Pseudomonadati</taxon>
        <taxon>Pseudomonadota</taxon>
        <taxon>Gammaproteobacteria</taxon>
        <taxon>Methylococcales</taxon>
        <taxon>Methylococcaceae</taxon>
        <taxon>Methylomonas</taxon>
    </lineage>
</organism>
<dbReference type="Pfam" id="PF00989">
    <property type="entry name" value="PAS"/>
    <property type="match status" value="1"/>
</dbReference>
<dbReference type="InterPro" id="IPR004358">
    <property type="entry name" value="Sig_transdc_His_kin-like_C"/>
</dbReference>
<evidence type="ECO:0000256" key="13">
    <source>
        <dbReference type="ARBA" id="ARBA00023136"/>
    </source>
</evidence>
<evidence type="ECO:0000256" key="2">
    <source>
        <dbReference type="ARBA" id="ARBA00004651"/>
    </source>
</evidence>
<dbReference type="PROSITE" id="PS50112">
    <property type="entry name" value="PAS"/>
    <property type="match status" value="2"/>
</dbReference>
<evidence type="ECO:0000256" key="8">
    <source>
        <dbReference type="ARBA" id="ARBA00022741"/>
    </source>
</evidence>
<dbReference type="SMART" id="SM00388">
    <property type="entry name" value="HisKA"/>
    <property type="match status" value="1"/>
</dbReference>
<evidence type="ECO:0000259" key="24">
    <source>
        <dbReference type="PROSITE" id="PS50885"/>
    </source>
</evidence>
<keyword evidence="7 19" id="KW-0812">Transmembrane</keyword>
<dbReference type="CDD" id="cd16922">
    <property type="entry name" value="HATPase_EvgS-ArcB-TorS-like"/>
    <property type="match status" value="1"/>
</dbReference>
<dbReference type="PROSITE" id="PS50113">
    <property type="entry name" value="PAC"/>
    <property type="match status" value="2"/>
</dbReference>
<dbReference type="CDD" id="cd06225">
    <property type="entry name" value="HAMP"/>
    <property type="match status" value="1"/>
</dbReference>
<dbReference type="InterPro" id="IPR036097">
    <property type="entry name" value="HisK_dim/P_sf"/>
</dbReference>
<dbReference type="EMBL" id="LUUJ01000077">
    <property type="protein sequence ID" value="OAI16176.1"/>
    <property type="molecule type" value="Genomic_DNA"/>
</dbReference>
<reference evidence="26 27" key="1">
    <citation type="submission" date="2016-03" db="EMBL/GenBank/DDBJ databases">
        <authorList>
            <person name="Ploux O."/>
        </authorList>
    </citation>
    <scope>NUCLEOTIDE SEQUENCE [LARGE SCALE GENOMIC DNA]</scope>
    <source>
        <strain evidence="26 27">R-45378</strain>
    </source>
</reference>
<feature type="domain" description="PAC" evidence="23">
    <location>
        <begin position="635"/>
        <end position="686"/>
    </location>
</feature>
<dbReference type="CDD" id="cd00130">
    <property type="entry name" value="PAS"/>
    <property type="match status" value="2"/>
</dbReference>
<dbReference type="Gene3D" id="3.30.565.10">
    <property type="entry name" value="Histidine kinase-like ATPase, C-terminal domain"/>
    <property type="match status" value="1"/>
</dbReference>
<evidence type="ECO:0000313" key="26">
    <source>
        <dbReference type="EMBL" id="OAI16176.1"/>
    </source>
</evidence>
<dbReference type="Gene3D" id="3.30.450.20">
    <property type="entry name" value="PAS domain"/>
    <property type="match status" value="2"/>
</dbReference>
<dbReference type="InterPro" id="IPR001610">
    <property type="entry name" value="PAC"/>
</dbReference>
<keyword evidence="8" id="KW-0547">Nucleotide-binding</keyword>
<dbReference type="SUPFAM" id="SSF52172">
    <property type="entry name" value="CheY-like"/>
    <property type="match status" value="1"/>
</dbReference>
<dbReference type="InterPro" id="IPR001789">
    <property type="entry name" value="Sig_transdc_resp-reg_receiver"/>
</dbReference>
<keyword evidence="18" id="KW-0175">Coiled coil</keyword>
<dbReference type="InterPro" id="IPR013767">
    <property type="entry name" value="PAS_fold"/>
</dbReference>
<dbReference type="NCBIfam" id="TIGR00229">
    <property type="entry name" value="sensory_box"/>
    <property type="match status" value="2"/>
</dbReference>
<name>A0A177NDP0_9GAMM</name>
<evidence type="ECO:0000313" key="27">
    <source>
        <dbReference type="Proteomes" id="UP000077857"/>
    </source>
</evidence>
<feature type="domain" description="PAS" evidence="22">
    <location>
        <begin position="419"/>
        <end position="491"/>
    </location>
</feature>
<dbReference type="InterPro" id="IPR005467">
    <property type="entry name" value="His_kinase_dom"/>
</dbReference>
<evidence type="ECO:0000256" key="3">
    <source>
        <dbReference type="ARBA" id="ARBA00012438"/>
    </source>
</evidence>
<evidence type="ECO:0000256" key="10">
    <source>
        <dbReference type="ARBA" id="ARBA00022840"/>
    </source>
</evidence>
<dbReference type="PROSITE" id="PS50885">
    <property type="entry name" value="HAMP"/>
    <property type="match status" value="1"/>
</dbReference>
<evidence type="ECO:0000256" key="11">
    <source>
        <dbReference type="ARBA" id="ARBA00022989"/>
    </source>
</evidence>
<dbReference type="InterPro" id="IPR013655">
    <property type="entry name" value="PAS_fold_3"/>
</dbReference>
<dbReference type="GO" id="GO:0005886">
    <property type="term" value="C:plasma membrane"/>
    <property type="evidence" value="ECO:0007669"/>
    <property type="project" value="UniProtKB-SubCell"/>
</dbReference>
<dbReference type="InterPro" id="IPR008207">
    <property type="entry name" value="Sig_transdc_His_kin_Hpt_dom"/>
</dbReference>
<dbReference type="PROSITE" id="PS50894">
    <property type="entry name" value="HPT"/>
    <property type="match status" value="1"/>
</dbReference>
<evidence type="ECO:0000256" key="1">
    <source>
        <dbReference type="ARBA" id="ARBA00000085"/>
    </source>
</evidence>
<dbReference type="GO" id="GO:0005524">
    <property type="term" value="F:ATP binding"/>
    <property type="evidence" value="ECO:0007669"/>
    <property type="project" value="UniProtKB-KW"/>
</dbReference>
<evidence type="ECO:0000256" key="14">
    <source>
        <dbReference type="ARBA" id="ARBA00059827"/>
    </source>
</evidence>
<evidence type="ECO:0000259" key="21">
    <source>
        <dbReference type="PROSITE" id="PS50110"/>
    </source>
</evidence>
<evidence type="ECO:0000256" key="15">
    <source>
        <dbReference type="ARBA" id="ARBA00070616"/>
    </source>
</evidence>
<dbReference type="PANTHER" id="PTHR45339">
    <property type="entry name" value="HYBRID SIGNAL TRANSDUCTION HISTIDINE KINASE J"/>
    <property type="match status" value="1"/>
</dbReference>
<keyword evidence="11 19" id="KW-1133">Transmembrane helix</keyword>
<dbReference type="InterPro" id="IPR000700">
    <property type="entry name" value="PAS-assoc_C"/>
</dbReference>
<dbReference type="PRINTS" id="PR00344">
    <property type="entry name" value="BCTRLSENSOR"/>
</dbReference>
<comment type="caution">
    <text evidence="26">The sequence shown here is derived from an EMBL/GenBank/DDBJ whole genome shotgun (WGS) entry which is preliminary data.</text>
</comment>
<keyword evidence="4" id="KW-1003">Cell membrane</keyword>
<keyword evidence="9" id="KW-0418">Kinase</keyword>
<dbReference type="InterPro" id="IPR036890">
    <property type="entry name" value="HATPase_C_sf"/>
</dbReference>
<dbReference type="InterPro" id="IPR000014">
    <property type="entry name" value="PAS"/>
</dbReference>
<dbReference type="Gene3D" id="3.40.50.2300">
    <property type="match status" value="1"/>
</dbReference>
<dbReference type="InterPro" id="IPR003661">
    <property type="entry name" value="HisK_dim/P_dom"/>
</dbReference>
<dbReference type="FunFam" id="1.10.287.130:FF:000038">
    <property type="entry name" value="Sensory transduction histidine kinase"/>
    <property type="match status" value="1"/>
</dbReference>
<dbReference type="SMART" id="SM00304">
    <property type="entry name" value="HAMP"/>
    <property type="match status" value="1"/>
</dbReference>
<feature type="domain" description="HAMP" evidence="24">
    <location>
        <begin position="351"/>
        <end position="403"/>
    </location>
</feature>
<dbReference type="SMART" id="SM00387">
    <property type="entry name" value="HATPase_c"/>
    <property type="match status" value="1"/>
</dbReference>
<dbReference type="Pfam" id="PF01627">
    <property type="entry name" value="Hpt"/>
    <property type="match status" value="1"/>
</dbReference>
<dbReference type="GO" id="GO:0000155">
    <property type="term" value="F:phosphorelay sensor kinase activity"/>
    <property type="evidence" value="ECO:0007669"/>
    <property type="project" value="InterPro"/>
</dbReference>
<evidence type="ECO:0000259" key="20">
    <source>
        <dbReference type="PROSITE" id="PS50109"/>
    </source>
</evidence>
<dbReference type="Pfam" id="PF02518">
    <property type="entry name" value="HATPase_c"/>
    <property type="match status" value="1"/>
</dbReference>
<accession>A0A177NDP0</accession>
<sequence length="1290" mass="142098">MGGYAELYENGHQLNRPRQRTPCRRRFDKRRRHGMLTLHRAGARKHCSAAEIRRTIGRNAMPARLNQMLQKRLIALLLLLILLPTFATGWMAYRFAIDNMRGNRLDAIGRVAESRREQLVMVLRRVDNRADAFMAEVLDKCLAGAGLDRNCASRAVNDFLHGEGAAGAWLFLSDRAETLAVGNPPLPIADLAEFGHGQIAGLIPSQPERPGYFYAIAREPDQPWRLAVFYPIAPIQALFGSHPDLGHSGENLLADQHGIFVTPARDHIEPSPGRPLRACLAGENVQGSDKDYRGRPVIYGYRHVAEIGGCILAQIEQDEALAPIQSLEHNMLLVVSAFVVLTGFTSHLLARRIVGPIARLTCTARRIRDGDFSLRAEVAGRDEIAELASSFNHMTDALADAQHNLEAKIAERTRELRTSEERYILAERAVNDGIWDWNILTHEYYLSPRWNRILGYAAGELPNVESIFFELIHPDDKARASEAFARHLEHNERYTTELRLRHRDGSYRWVLDRGEALRDETGRPVRMVGSITDITERKAAEAELLEYREHLEELVAMATTEVKAIVQTAVNGVVSIDSSGTIHMFNPAAEKLFGWRSEEIVGKNVSLLMPEPDASAHDGYIRRFLEGRQSKILGTEREVVAQRKDGSRFPASLAVGHGIISEGRHIFVGFISDITLQKQAEQELRQAKEAAEAAAKAKANFLANMSHEIRTPMNTVIGFAEVALQDANLSNATRNHIKTILSSGRHLLSVINDILDFSKIEAGKIELEAVCFNLPVAIQEALQIMSLRAAEKGLRIDLALEAGLPRHFVGDPNRLRQVILNLVGNSVKFTDAGYIAVSIGRAEQPEMLHFAIADTGIGMTPEQTGRIFESFSQADATTSRRFGGTGLGTTISKQIVEMMGGRIWVESQLGVGSVFHFTVRLPEAVATDNCLYESATPRKLAFYSPRRFKILLAEDVEANATLASLRLEQQGHRVRWVKNGAEAVAAYQESDFDLILMDLQMPVMDGIQATRRIRELEQGRGRRIPILALTASVLNHERQESLAAGIDAIVGKPIDIDELLAQMENLTPAGFGIANNGAAPAATDEVSVDFAPLAEVADFRKGLSNWLDPLIYADALVNFAAQHGADADKIQRNLASGDSEAAKHGAHALKGVAGNLALTDIAALAAAIDAELKNGSPELAATQLDRLRGALDQAATAIRRLELPEKPAVVSVEGFDGERIAELLQQLLRNLDTLNPEKVEPVLQELAPYLSGTELKAIRYELDSFDFDGAKAEARRLQAKLAGAETGEQP</sequence>
<dbReference type="InterPro" id="IPR036641">
    <property type="entry name" value="HPT_dom_sf"/>
</dbReference>
<dbReference type="SMART" id="SM00091">
    <property type="entry name" value="PAS"/>
    <property type="match status" value="2"/>
</dbReference>
<dbReference type="Pfam" id="PF00512">
    <property type="entry name" value="HisKA"/>
    <property type="match status" value="1"/>
</dbReference>